<evidence type="ECO:0000313" key="3">
    <source>
        <dbReference type="EMBL" id="MYM95463.1"/>
    </source>
</evidence>
<feature type="compositionally biased region" description="Low complexity" evidence="1">
    <location>
        <begin position="338"/>
        <end position="399"/>
    </location>
</feature>
<dbReference type="SMART" id="SM00257">
    <property type="entry name" value="LysM"/>
    <property type="match status" value="1"/>
</dbReference>
<comment type="caution">
    <text evidence="3">The sequence shown here is derived from an EMBL/GenBank/DDBJ whole genome shotgun (WGS) entry which is preliminary data.</text>
</comment>
<name>A0A845GLL0_9BURK</name>
<dbReference type="Gene3D" id="1.10.530.10">
    <property type="match status" value="1"/>
</dbReference>
<dbReference type="Pfam" id="PF01476">
    <property type="entry name" value="LysM"/>
    <property type="match status" value="1"/>
</dbReference>
<dbReference type="InterPro" id="IPR036779">
    <property type="entry name" value="LysM_dom_sf"/>
</dbReference>
<dbReference type="InterPro" id="IPR008258">
    <property type="entry name" value="Transglycosylase_SLT_dom_1"/>
</dbReference>
<dbReference type="CDD" id="cd00442">
    <property type="entry name" value="Lyz-like"/>
    <property type="match status" value="1"/>
</dbReference>
<dbReference type="RefSeq" id="WP_161084581.1">
    <property type="nucleotide sequence ID" value="NZ_WWCX01000027.1"/>
</dbReference>
<evidence type="ECO:0000256" key="1">
    <source>
        <dbReference type="SAM" id="MobiDB-lite"/>
    </source>
</evidence>
<feature type="domain" description="LysM" evidence="2">
    <location>
        <begin position="290"/>
        <end position="334"/>
    </location>
</feature>
<dbReference type="InterPro" id="IPR018392">
    <property type="entry name" value="LysM"/>
</dbReference>
<proteinExistence type="predicted"/>
<evidence type="ECO:0000259" key="2">
    <source>
        <dbReference type="PROSITE" id="PS51782"/>
    </source>
</evidence>
<feature type="compositionally biased region" description="Low complexity" evidence="1">
    <location>
        <begin position="406"/>
        <end position="422"/>
    </location>
</feature>
<dbReference type="PANTHER" id="PTHR33734:SF22">
    <property type="entry name" value="MEMBRANE-BOUND LYTIC MUREIN TRANSGLYCOSYLASE D"/>
    <property type="match status" value="1"/>
</dbReference>
<feature type="region of interest" description="Disordered" evidence="1">
    <location>
        <begin position="338"/>
        <end position="442"/>
    </location>
</feature>
<dbReference type="CDD" id="cd00118">
    <property type="entry name" value="LysM"/>
    <property type="match status" value="1"/>
</dbReference>
<evidence type="ECO:0000313" key="4">
    <source>
        <dbReference type="Proteomes" id="UP000447355"/>
    </source>
</evidence>
<dbReference type="AlphaFoldDB" id="A0A845GLL0"/>
<feature type="compositionally biased region" description="Basic and acidic residues" evidence="1">
    <location>
        <begin position="423"/>
        <end position="439"/>
    </location>
</feature>
<dbReference type="PROSITE" id="PS51782">
    <property type="entry name" value="LYSM"/>
    <property type="match status" value="1"/>
</dbReference>
<dbReference type="PANTHER" id="PTHR33734">
    <property type="entry name" value="LYSM DOMAIN-CONTAINING GPI-ANCHORED PROTEIN 2"/>
    <property type="match status" value="1"/>
</dbReference>
<reference evidence="3" key="1">
    <citation type="submission" date="2019-12" db="EMBL/GenBank/DDBJ databases">
        <title>Novel species isolated from a subtropical stream in China.</title>
        <authorList>
            <person name="Lu H."/>
        </authorList>
    </citation>
    <scope>NUCLEOTIDE SEQUENCE [LARGE SCALE GENOMIC DNA]</scope>
    <source>
        <strain evidence="3">FT81W</strain>
    </source>
</reference>
<sequence length="589" mass="62378">MAIDYNVFYTPKRGAAYKDEQIVKHSHYKEPVDQRPGRLAGKSRIWGDASLEVQKQVIDKLIATGKAGGMNVRRVAMLLAMAKIESGFNPDAAAGTTSASGLGQFIDDTGEAYGLDKSNRFDVDANAKALFAYFLTNEKLAKKRGKPDVWVYKYHHDGPTNDYGGEALATGKFAKIADAFEKALDVGHALSIVDAAGAPIPDATIKVVQNGKEALMKTNEHGMLPTFMASPNFGALTIHIQKASNEFKELGQLAIDKLSSAWTIVAPKERVAVKTHAHVDKAPPAVKTPGMHKVKKGETLSNIARAHGTTYLELAKLNNIDKPYLLYPDQMLKVPAGEGNPAPAAAKPSAAAPAHTHAPAHASASTATPATTRPANPPATGANGTAGHGAAAGSHAAGTEAKDKPAQTTAPTTSATPAATKPVVKEQRSADTTHPEARVAKTQVSDRITAAITHAMNHKFAKSKGKCLKFVKGALLAAGYFPAYPGVEHAKDFGPTLEKAGFKNLLVTEPGTNIKTAPVGSVIIYNPVEKQSYSGGVISGHIEIKHTGGYVSDFNGNNPCYRTDPVKLVSPVNVKYGVSFKVTGIWYKE</sequence>
<dbReference type="EMBL" id="WWCX01000027">
    <property type="protein sequence ID" value="MYM95463.1"/>
    <property type="molecule type" value="Genomic_DNA"/>
</dbReference>
<gene>
    <name evidence="3" type="ORF">GTP90_16470</name>
</gene>
<dbReference type="SUPFAM" id="SSF54106">
    <property type="entry name" value="LysM domain"/>
    <property type="match status" value="1"/>
</dbReference>
<organism evidence="3 4">
    <name type="scientific">Duganella vulcania</name>
    <dbReference type="NCBI Taxonomy" id="2692166"/>
    <lineage>
        <taxon>Bacteria</taxon>
        <taxon>Pseudomonadati</taxon>
        <taxon>Pseudomonadota</taxon>
        <taxon>Betaproteobacteria</taxon>
        <taxon>Burkholderiales</taxon>
        <taxon>Oxalobacteraceae</taxon>
        <taxon>Telluria group</taxon>
        <taxon>Duganella</taxon>
    </lineage>
</organism>
<dbReference type="InterPro" id="IPR023346">
    <property type="entry name" value="Lysozyme-like_dom_sf"/>
</dbReference>
<accession>A0A845GLL0</accession>
<protein>
    <submittedName>
        <fullName evidence="3">LysM peptidoglycan-binding domain-containing protein</fullName>
    </submittedName>
</protein>
<dbReference type="Gene3D" id="3.10.350.10">
    <property type="entry name" value="LysM domain"/>
    <property type="match status" value="1"/>
</dbReference>
<dbReference type="Proteomes" id="UP000447355">
    <property type="component" value="Unassembled WGS sequence"/>
</dbReference>
<dbReference type="SUPFAM" id="SSF53955">
    <property type="entry name" value="Lysozyme-like"/>
    <property type="match status" value="1"/>
</dbReference>
<dbReference type="Gene3D" id="3.90.1720.10">
    <property type="entry name" value="endopeptidase domain like (from Nostoc punctiforme)"/>
    <property type="match status" value="1"/>
</dbReference>
<dbReference type="Pfam" id="PF01464">
    <property type="entry name" value="SLT"/>
    <property type="match status" value="1"/>
</dbReference>